<feature type="transmembrane region" description="Helical" evidence="7">
    <location>
        <begin position="205"/>
        <end position="223"/>
    </location>
</feature>
<dbReference type="KEGG" id="dbc:MFMK1_000379"/>
<comment type="subcellular location">
    <subcellularLocation>
        <location evidence="1">Endomembrane system</location>
        <topology evidence="1">Multi-pass membrane protein</topology>
    </subcellularLocation>
</comment>
<keyword evidence="5 7" id="KW-0472">Membrane</keyword>
<evidence type="ECO:0000256" key="3">
    <source>
        <dbReference type="ARBA" id="ARBA00022692"/>
    </source>
</evidence>
<evidence type="ECO:0000313" key="8">
    <source>
        <dbReference type="EMBL" id="WRO20596.1"/>
    </source>
</evidence>
<evidence type="ECO:0000256" key="2">
    <source>
        <dbReference type="ARBA" id="ARBA00008488"/>
    </source>
</evidence>
<evidence type="ECO:0000256" key="6">
    <source>
        <dbReference type="PIRSR" id="PIRSR604254-1"/>
    </source>
</evidence>
<feature type="transmembrane region" description="Helical" evidence="7">
    <location>
        <begin position="173"/>
        <end position="193"/>
    </location>
</feature>
<dbReference type="NCBIfam" id="TIGR01065">
    <property type="entry name" value="hlyIII"/>
    <property type="match status" value="1"/>
</dbReference>
<evidence type="ECO:0000256" key="1">
    <source>
        <dbReference type="ARBA" id="ARBA00004127"/>
    </source>
</evidence>
<keyword evidence="6" id="KW-0862">Zinc</keyword>
<evidence type="ECO:0000256" key="5">
    <source>
        <dbReference type="ARBA" id="ARBA00023136"/>
    </source>
</evidence>
<comment type="similarity">
    <text evidence="2">Belongs to the UPF0073 (Hly-III) family.</text>
</comment>
<organism evidence="8 9">
    <name type="scientific">Metallumcola ferriviriculae</name>
    <dbReference type="NCBI Taxonomy" id="3039180"/>
    <lineage>
        <taxon>Bacteria</taxon>
        <taxon>Bacillati</taxon>
        <taxon>Bacillota</taxon>
        <taxon>Clostridia</taxon>
        <taxon>Neomoorellales</taxon>
        <taxon>Desulfitibacteraceae</taxon>
        <taxon>Metallumcola</taxon>
    </lineage>
</organism>
<sequence>MASDTLNSKTGGKLPKRYSLKEELFNSISHGIGALLSIAALVILVAYASIQGDVWRIVSFSIYGFTLFFLYLSSTLYHSIFHEKIKQVFRVFDHASIFLLIAGSYTPITILAIKGIWGWTLFGLVWGLAITGIVLKVVRMDRIKHASLALYLIMGWLLVVAIKPMLAQAPHGLLVWLVIGGLIYTLGVVFYACKKIPFNHGIWHLFVLGGSAAHYFGILFYLAI</sequence>
<keyword evidence="3 7" id="KW-0812">Transmembrane</keyword>
<dbReference type="AlphaFoldDB" id="A0AAU0UK24"/>
<dbReference type="GO" id="GO:0140911">
    <property type="term" value="F:pore-forming activity"/>
    <property type="evidence" value="ECO:0007669"/>
    <property type="project" value="InterPro"/>
</dbReference>
<feature type="transmembrane region" description="Helical" evidence="7">
    <location>
        <begin position="150"/>
        <end position="167"/>
    </location>
</feature>
<gene>
    <name evidence="8" type="ORF">MFMK1_000379</name>
</gene>
<dbReference type="GO" id="GO:0012505">
    <property type="term" value="C:endomembrane system"/>
    <property type="evidence" value="ECO:0007669"/>
    <property type="project" value="UniProtKB-SubCell"/>
</dbReference>
<feature type="binding site" evidence="6">
    <location>
        <position position="204"/>
    </location>
    <ligand>
        <name>Zn(2+)</name>
        <dbReference type="ChEBI" id="CHEBI:29105"/>
    </ligand>
</feature>
<dbReference type="GO" id="GO:0046872">
    <property type="term" value="F:metal ion binding"/>
    <property type="evidence" value="ECO:0007669"/>
    <property type="project" value="UniProtKB-KW"/>
</dbReference>
<feature type="transmembrane region" description="Helical" evidence="7">
    <location>
        <begin position="95"/>
        <end position="113"/>
    </location>
</feature>
<keyword evidence="9" id="KW-1185">Reference proteome</keyword>
<evidence type="ECO:0000256" key="7">
    <source>
        <dbReference type="SAM" id="Phobius"/>
    </source>
</evidence>
<keyword evidence="6" id="KW-0479">Metal-binding</keyword>
<feature type="binding site" evidence="6">
    <location>
        <position position="78"/>
    </location>
    <ligand>
        <name>Zn(2+)</name>
        <dbReference type="ChEBI" id="CHEBI:29105"/>
    </ligand>
</feature>
<dbReference type="Proteomes" id="UP001329915">
    <property type="component" value="Chromosome"/>
</dbReference>
<dbReference type="PANTHER" id="PTHR20855">
    <property type="entry name" value="ADIPOR/PROGESTIN RECEPTOR-RELATED"/>
    <property type="match status" value="1"/>
</dbReference>
<reference evidence="8 9" key="1">
    <citation type="submission" date="2023-04" db="EMBL/GenBank/DDBJ databases">
        <authorList>
            <person name="Hsu D."/>
        </authorList>
    </citation>
    <scope>NUCLEOTIDE SEQUENCE [LARGE SCALE GENOMIC DNA]</scope>
    <source>
        <strain evidence="8 9">MK1</strain>
    </source>
</reference>
<feature type="transmembrane region" description="Helical" evidence="7">
    <location>
        <begin position="24"/>
        <end position="48"/>
    </location>
</feature>
<feature type="binding site" evidence="6">
    <location>
        <position position="200"/>
    </location>
    <ligand>
        <name>Zn(2+)</name>
        <dbReference type="ChEBI" id="CHEBI:29105"/>
    </ligand>
</feature>
<name>A0AAU0UK24_9FIRM</name>
<protein>
    <submittedName>
        <fullName evidence="8">Hemolysin III family protein</fullName>
    </submittedName>
</protein>
<feature type="transmembrane region" description="Helical" evidence="7">
    <location>
        <begin position="54"/>
        <end position="74"/>
    </location>
</feature>
<dbReference type="InterPro" id="IPR004254">
    <property type="entry name" value="AdipoR/HlyIII-related"/>
</dbReference>
<feature type="transmembrane region" description="Helical" evidence="7">
    <location>
        <begin position="119"/>
        <end position="138"/>
    </location>
</feature>
<proteinExistence type="inferred from homology"/>
<dbReference type="InterPro" id="IPR005744">
    <property type="entry name" value="Hy-lIII"/>
</dbReference>
<dbReference type="RefSeq" id="WP_366923485.1">
    <property type="nucleotide sequence ID" value="NZ_CP121694.1"/>
</dbReference>
<evidence type="ECO:0000256" key="4">
    <source>
        <dbReference type="ARBA" id="ARBA00022989"/>
    </source>
</evidence>
<dbReference type="EMBL" id="CP121694">
    <property type="protein sequence ID" value="WRO20596.1"/>
    <property type="molecule type" value="Genomic_DNA"/>
</dbReference>
<accession>A0AAU0UK24</accession>
<dbReference type="PANTHER" id="PTHR20855:SF129">
    <property type="entry name" value="HEMOLYSIN-3 HOMOLOG"/>
    <property type="match status" value="1"/>
</dbReference>
<dbReference type="Pfam" id="PF03006">
    <property type="entry name" value="HlyIII"/>
    <property type="match status" value="1"/>
</dbReference>
<evidence type="ECO:0000313" key="9">
    <source>
        <dbReference type="Proteomes" id="UP001329915"/>
    </source>
</evidence>
<dbReference type="GO" id="GO:0016020">
    <property type="term" value="C:membrane"/>
    <property type="evidence" value="ECO:0007669"/>
    <property type="project" value="InterPro"/>
</dbReference>
<keyword evidence="4 7" id="KW-1133">Transmembrane helix</keyword>